<dbReference type="EMBL" id="UXHF01000078">
    <property type="protein sequence ID" value="VDC51586.1"/>
    <property type="molecule type" value="Genomic_DNA"/>
</dbReference>
<comment type="caution">
    <text evidence="2">The sequence shown here is derived from an EMBL/GenBank/DDBJ whole genome shotgun (WGS) entry which is preliminary data.</text>
</comment>
<keyword evidence="3" id="KW-1185">Reference proteome</keyword>
<proteinExistence type="predicted"/>
<feature type="signal peptide" evidence="1">
    <location>
        <begin position="1"/>
        <end position="36"/>
    </location>
</feature>
<evidence type="ECO:0000313" key="3">
    <source>
        <dbReference type="Proteomes" id="UP000289220"/>
    </source>
</evidence>
<feature type="chain" id="PRO_5030805827" description="Organic solvent tolerance-like N-terminal domain-containing protein" evidence="1">
    <location>
        <begin position="37"/>
        <end position="196"/>
    </location>
</feature>
<evidence type="ECO:0008006" key="4">
    <source>
        <dbReference type="Google" id="ProtNLM"/>
    </source>
</evidence>
<evidence type="ECO:0000256" key="1">
    <source>
        <dbReference type="SAM" id="SignalP"/>
    </source>
</evidence>
<accession>A0A7Z9C725</accession>
<organism evidence="2 3">
    <name type="scientific">Brevundimonas mediterranea</name>
    <dbReference type="NCBI Taxonomy" id="74329"/>
    <lineage>
        <taxon>Bacteria</taxon>
        <taxon>Pseudomonadati</taxon>
        <taxon>Pseudomonadota</taxon>
        <taxon>Alphaproteobacteria</taxon>
        <taxon>Caulobacterales</taxon>
        <taxon>Caulobacteraceae</taxon>
        <taxon>Brevundimonas</taxon>
    </lineage>
</organism>
<protein>
    <recommendedName>
        <fullName evidence="4">Organic solvent tolerance-like N-terminal domain-containing protein</fullName>
    </recommendedName>
</protein>
<dbReference type="AlphaFoldDB" id="A0A7Z9C725"/>
<evidence type="ECO:0000313" key="2">
    <source>
        <dbReference type="EMBL" id="VDC51586.1"/>
    </source>
</evidence>
<dbReference type="Proteomes" id="UP000289220">
    <property type="component" value="Unassembled WGS sequence"/>
</dbReference>
<sequence>MGEMPPSTKVTHMFGVLLSRACVASMALTVAGAAVAQDIEDSTVTASNGVLVSIKTIARANRREIYSPMVEGDSTDIYAGRIDIGGAAGALFLQGSAYYRGRAHLYDRAEFLDGDLAVFKRGPVMVRECIPKPDAPQPDCLWSEDFTVTVTPDEVAHHSNDGMLEVELSGGPTLEKTKLSIPVDHIYAVVEVANAH</sequence>
<keyword evidence="1" id="KW-0732">Signal</keyword>
<gene>
    <name evidence="2" type="ORF">BREV_BREV_02856</name>
</gene>
<name>A0A7Z9C725_9CAUL</name>
<reference evidence="2 3" key="1">
    <citation type="submission" date="2018-11" db="EMBL/GenBank/DDBJ databases">
        <authorList>
            <person name="Peiro R."/>
            <person name="Begona"/>
            <person name="Cbmso G."/>
            <person name="Lopez M."/>
            <person name="Gonzalez S."/>
            <person name="Sacristan E."/>
            <person name="Castillo E."/>
        </authorList>
    </citation>
    <scope>NUCLEOTIDE SEQUENCE [LARGE SCALE GENOMIC DNA]</scope>
    <source>
        <strain evidence="2">Brev_genome</strain>
    </source>
</reference>